<organism evidence="2 3">
    <name type="scientific">Haematococcus lacustris</name>
    <name type="common">Green alga</name>
    <name type="synonym">Haematococcus pluvialis</name>
    <dbReference type="NCBI Taxonomy" id="44745"/>
    <lineage>
        <taxon>Eukaryota</taxon>
        <taxon>Viridiplantae</taxon>
        <taxon>Chlorophyta</taxon>
        <taxon>core chlorophytes</taxon>
        <taxon>Chlorophyceae</taxon>
        <taxon>CS clade</taxon>
        <taxon>Chlamydomonadales</taxon>
        <taxon>Haematococcaceae</taxon>
        <taxon>Haematococcus</taxon>
    </lineage>
</organism>
<evidence type="ECO:0000313" key="3">
    <source>
        <dbReference type="Proteomes" id="UP000485058"/>
    </source>
</evidence>
<name>A0A699YNA4_HAELA</name>
<feature type="compositionally biased region" description="Low complexity" evidence="1">
    <location>
        <begin position="74"/>
        <end position="85"/>
    </location>
</feature>
<dbReference type="Proteomes" id="UP000485058">
    <property type="component" value="Unassembled WGS sequence"/>
</dbReference>
<comment type="caution">
    <text evidence="2">The sequence shown here is derived from an EMBL/GenBank/DDBJ whole genome shotgun (WGS) entry which is preliminary data.</text>
</comment>
<evidence type="ECO:0000313" key="2">
    <source>
        <dbReference type="EMBL" id="GFH07589.1"/>
    </source>
</evidence>
<keyword evidence="3" id="KW-1185">Reference proteome</keyword>
<sequence>MQDGQECPMLNAFQNHVEMEVDHSLCNGADADDSVGVDDGIVEVEAAMLPHPLSPQVLSGQQNSFNKEQHDAGAPHPAAGALPPARHCWAAQTPPPHRAAA</sequence>
<dbReference type="AlphaFoldDB" id="A0A699YNA4"/>
<accession>A0A699YNA4</accession>
<dbReference type="EMBL" id="BLLF01000104">
    <property type="protein sequence ID" value="GFH07589.1"/>
    <property type="molecule type" value="Genomic_DNA"/>
</dbReference>
<evidence type="ECO:0000256" key="1">
    <source>
        <dbReference type="SAM" id="MobiDB-lite"/>
    </source>
</evidence>
<protein>
    <submittedName>
        <fullName evidence="2">Uncharacterized protein</fullName>
    </submittedName>
</protein>
<reference evidence="2 3" key="1">
    <citation type="submission" date="2020-02" db="EMBL/GenBank/DDBJ databases">
        <title>Draft genome sequence of Haematococcus lacustris strain NIES-144.</title>
        <authorList>
            <person name="Morimoto D."/>
            <person name="Nakagawa S."/>
            <person name="Yoshida T."/>
            <person name="Sawayama S."/>
        </authorList>
    </citation>
    <scope>NUCLEOTIDE SEQUENCE [LARGE SCALE GENOMIC DNA]</scope>
    <source>
        <strain evidence="2 3">NIES-144</strain>
    </source>
</reference>
<feature type="region of interest" description="Disordered" evidence="1">
    <location>
        <begin position="54"/>
        <end position="101"/>
    </location>
</feature>
<proteinExistence type="predicted"/>
<gene>
    <name evidence="2" type="ORF">HaLaN_02411</name>
</gene>
<feature type="compositionally biased region" description="Polar residues" evidence="1">
    <location>
        <begin position="56"/>
        <end position="66"/>
    </location>
</feature>